<accession>A0A1T4WZX6</accession>
<evidence type="ECO:0000256" key="8">
    <source>
        <dbReference type="ARBA" id="ARBA00022842"/>
    </source>
</evidence>
<comment type="cofactor">
    <cofactor evidence="1">
        <name>Mg(2+)</name>
        <dbReference type="ChEBI" id="CHEBI:18420"/>
    </cofactor>
</comment>
<proteinExistence type="inferred from homology"/>
<dbReference type="STRING" id="92487.SAMN02745130_02293"/>
<dbReference type="Gene3D" id="3.40.50.450">
    <property type="match status" value="1"/>
</dbReference>
<evidence type="ECO:0000256" key="10">
    <source>
        <dbReference type="ARBA" id="ARBA00038478"/>
    </source>
</evidence>
<protein>
    <submittedName>
        <fullName evidence="14">6-phosphofructokinase</fullName>
    </submittedName>
</protein>
<evidence type="ECO:0000313" key="14">
    <source>
        <dbReference type="EMBL" id="SKA82428.1"/>
    </source>
</evidence>
<dbReference type="Proteomes" id="UP000190460">
    <property type="component" value="Unassembled WGS sequence"/>
</dbReference>
<comment type="similarity">
    <text evidence="10">Belongs to the phosphofructokinase type A (PFKA) family.</text>
</comment>
<gene>
    <name evidence="14" type="ORF">SAMN02745130_02293</name>
</gene>
<dbReference type="PANTHER" id="PTHR45770">
    <property type="entry name" value="ATP-DEPENDENT 6-PHOSPHOFRUCTOKINASE 1"/>
    <property type="match status" value="1"/>
</dbReference>
<evidence type="ECO:0000313" key="15">
    <source>
        <dbReference type="Proteomes" id="UP000190460"/>
    </source>
</evidence>
<keyword evidence="4" id="KW-0479">Metal-binding</keyword>
<keyword evidence="3" id="KW-0808">Transferase</keyword>
<dbReference type="InterPro" id="IPR022953">
    <property type="entry name" value="ATP_PFK"/>
</dbReference>
<evidence type="ECO:0000256" key="12">
    <source>
        <dbReference type="ARBA" id="ARBA00048072"/>
    </source>
</evidence>
<keyword evidence="6 14" id="KW-0418">Kinase</keyword>
<keyword evidence="5" id="KW-0547">Nucleotide-binding</keyword>
<comment type="catalytic activity">
    <reaction evidence="12">
        <text>beta-D-fructose 6-phosphate + diphosphate = beta-D-fructose 1,6-bisphosphate + phosphate + H(+)</text>
        <dbReference type="Rhea" id="RHEA:13613"/>
        <dbReference type="ChEBI" id="CHEBI:15378"/>
        <dbReference type="ChEBI" id="CHEBI:32966"/>
        <dbReference type="ChEBI" id="CHEBI:33019"/>
        <dbReference type="ChEBI" id="CHEBI:43474"/>
        <dbReference type="ChEBI" id="CHEBI:57634"/>
        <dbReference type="EC" id="2.7.1.90"/>
    </reaction>
</comment>
<dbReference type="GO" id="GO:0003872">
    <property type="term" value="F:6-phosphofructokinase activity"/>
    <property type="evidence" value="ECO:0007669"/>
    <property type="project" value="UniProtKB-EC"/>
</dbReference>
<dbReference type="EMBL" id="FUYB01000010">
    <property type="protein sequence ID" value="SKA82428.1"/>
    <property type="molecule type" value="Genomic_DNA"/>
</dbReference>
<evidence type="ECO:0000256" key="4">
    <source>
        <dbReference type="ARBA" id="ARBA00022723"/>
    </source>
</evidence>
<sequence length="428" mass="45963">MADFSIDHLGVCQHPNPLHRLLNFSYRNEHERLLLQPEVHCQDLGFELQSVATLELAGPREFLFFEANKTRAAIVTCGGLCPGLNAVIRGLVMQLWHVYGCRDILGIRYGYHGLGNLGSAPITLTPDTVSGIKGNGGTLLGSSRGTPPTNEIVDNLQKHKIDMLFVIGGDGSMRGAEALWNEIRARALAISIVGIPKTIDNDIPYVRRTFGFDTAVAEAVKAINVANVEAKGMPNGVGLVKLMGRHAGFITATACVASGNANVCLLPEVPFSLEGKNGLLTLLEQRLASRHHAVVVVAEGAGQDLVQGVGCDASGNAKLGDIGLYLKQKITEHFSQLPIPFGLKYIEPSYLIRSAPPTASDQLYCDQLARAAVHAAMAGKGGMLIGDWNGRLTHVPIRALKGQQRTVNPCGELWFSVRENTGQPQLMG</sequence>
<evidence type="ECO:0000256" key="6">
    <source>
        <dbReference type="ARBA" id="ARBA00022777"/>
    </source>
</evidence>
<organism evidence="14 15">
    <name type="scientific">Thiothrix eikelboomii</name>
    <dbReference type="NCBI Taxonomy" id="92487"/>
    <lineage>
        <taxon>Bacteria</taxon>
        <taxon>Pseudomonadati</taxon>
        <taxon>Pseudomonadota</taxon>
        <taxon>Gammaproteobacteria</taxon>
        <taxon>Thiotrichales</taxon>
        <taxon>Thiotrichaceae</taxon>
        <taxon>Thiothrix</taxon>
    </lineage>
</organism>
<evidence type="ECO:0000256" key="5">
    <source>
        <dbReference type="ARBA" id="ARBA00022741"/>
    </source>
</evidence>
<keyword evidence="7" id="KW-0067">ATP-binding</keyword>
<comment type="function">
    <text evidence="2">Catalyzes the phosphorylation of D-fructose 6-phosphate, the first committing step of glycolysis. Uses inorganic phosphate (PPi) as phosphoryl donor instead of ATP like common ATP-dependent phosphofructokinases (ATP-PFKs), which renders the reaction reversible, and can thus function both in glycolysis and gluconeogenesis. Consistently, PPi-PFK can replace the enzymes of both the forward (ATP-PFK) and reverse (fructose-bisphosphatase (FBPase)) reactions.</text>
</comment>
<evidence type="ECO:0000256" key="11">
    <source>
        <dbReference type="ARBA" id="ARBA00048070"/>
    </source>
</evidence>
<dbReference type="PRINTS" id="PR00476">
    <property type="entry name" value="PHFRCTKINASE"/>
</dbReference>
<dbReference type="OrthoDB" id="9802503at2"/>
<dbReference type="InterPro" id="IPR012004">
    <property type="entry name" value="PyroP-dep_PFK_TP0108"/>
</dbReference>
<reference evidence="14 15" key="1">
    <citation type="submission" date="2017-02" db="EMBL/GenBank/DDBJ databases">
        <authorList>
            <person name="Peterson S.W."/>
        </authorList>
    </citation>
    <scope>NUCLEOTIDE SEQUENCE [LARGE SCALE GENOMIC DNA]</scope>
    <source>
        <strain evidence="14 15">ATCC 49788</strain>
    </source>
</reference>
<evidence type="ECO:0000259" key="13">
    <source>
        <dbReference type="Pfam" id="PF00365"/>
    </source>
</evidence>
<keyword evidence="9" id="KW-0324">Glycolysis</keyword>
<dbReference type="GO" id="GO:0005524">
    <property type="term" value="F:ATP binding"/>
    <property type="evidence" value="ECO:0007669"/>
    <property type="project" value="UniProtKB-KW"/>
</dbReference>
<dbReference type="InterPro" id="IPR050929">
    <property type="entry name" value="PFKA"/>
</dbReference>
<dbReference type="NCBIfam" id="NF005301">
    <property type="entry name" value="PRK06830.1"/>
    <property type="match status" value="1"/>
</dbReference>
<dbReference type="SUPFAM" id="SSF53784">
    <property type="entry name" value="Phosphofructokinase"/>
    <property type="match status" value="1"/>
</dbReference>
<evidence type="ECO:0000256" key="2">
    <source>
        <dbReference type="ARBA" id="ARBA00003138"/>
    </source>
</evidence>
<comment type="catalytic activity">
    <reaction evidence="11">
        <text>beta-D-fructose 6-phosphate + ATP = beta-D-fructose 1,6-bisphosphate + ADP + H(+)</text>
        <dbReference type="Rhea" id="RHEA:16109"/>
        <dbReference type="ChEBI" id="CHEBI:15378"/>
        <dbReference type="ChEBI" id="CHEBI:30616"/>
        <dbReference type="ChEBI" id="CHEBI:32966"/>
        <dbReference type="ChEBI" id="CHEBI:57634"/>
        <dbReference type="ChEBI" id="CHEBI:456216"/>
        <dbReference type="EC" id="2.7.1.11"/>
    </reaction>
</comment>
<dbReference type="GO" id="GO:0005737">
    <property type="term" value="C:cytoplasm"/>
    <property type="evidence" value="ECO:0007669"/>
    <property type="project" value="UniProtKB-ARBA"/>
</dbReference>
<dbReference type="PIRSF" id="PIRSF000534">
    <property type="entry name" value="PPi_PFK_TP0108"/>
    <property type="match status" value="1"/>
</dbReference>
<dbReference type="InterPro" id="IPR000023">
    <property type="entry name" value="Phosphofructokinase_dom"/>
</dbReference>
<dbReference type="UniPathway" id="UPA00109">
    <property type="reaction ID" value="UER00182"/>
</dbReference>
<evidence type="ECO:0000256" key="3">
    <source>
        <dbReference type="ARBA" id="ARBA00022679"/>
    </source>
</evidence>
<dbReference type="AlphaFoldDB" id="A0A1T4WZX6"/>
<dbReference type="RefSeq" id="WP_078922769.1">
    <property type="nucleotide sequence ID" value="NZ_FUYB01000010.1"/>
</dbReference>
<keyword evidence="8" id="KW-0460">Magnesium</keyword>
<keyword evidence="15" id="KW-1185">Reference proteome</keyword>
<evidence type="ECO:0000256" key="7">
    <source>
        <dbReference type="ARBA" id="ARBA00022840"/>
    </source>
</evidence>
<evidence type="ECO:0000256" key="1">
    <source>
        <dbReference type="ARBA" id="ARBA00001946"/>
    </source>
</evidence>
<dbReference type="GO" id="GO:0046872">
    <property type="term" value="F:metal ion binding"/>
    <property type="evidence" value="ECO:0007669"/>
    <property type="project" value="UniProtKB-KW"/>
</dbReference>
<dbReference type="InterPro" id="IPR035966">
    <property type="entry name" value="PKF_sf"/>
</dbReference>
<name>A0A1T4WZX6_9GAMM</name>
<dbReference type="Pfam" id="PF00365">
    <property type="entry name" value="PFK"/>
    <property type="match status" value="1"/>
</dbReference>
<evidence type="ECO:0000256" key="9">
    <source>
        <dbReference type="ARBA" id="ARBA00023152"/>
    </source>
</evidence>
<feature type="domain" description="Phosphofructokinase" evidence="13">
    <location>
        <begin position="71"/>
        <end position="375"/>
    </location>
</feature>
<dbReference type="FunFam" id="3.40.50.450:FF:000002">
    <property type="entry name" value="ATP-dependent 6-phosphofructokinase"/>
    <property type="match status" value="1"/>
</dbReference>
<dbReference type="GO" id="GO:0006002">
    <property type="term" value="P:fructose 6-phosphate metabolic process"/>
    <property type="evidence" value="ECO:0007669"/>
    <property type="project" value="InterPro"/>
</dbReference>
<dbReference type="GO" id="GO:0047334">
    <property type="term" value="F:diphosphate-fructose-6-phosphate 1-phosphotransferase activity"/>
    <property type="evidence" value="ECO:0007669"/>
    <property type="project" value="UniProtKB-EC"/>
</dbReference>